<feature type="transmembrane region" description="Helical" evidence="9">
    <location>
        <begin position="61"/>
        <end position="78"/>
    </location>
</feature>
<evidence type="ECO:0000256" key="8">
    <source>
        <dbReference type="RuleBase" id="RU000688"/>
    </source>
</evidence>
<feature type="transmembrane region" description="Helical" evidence="9">
    <location>
        <begin position="196"/>
        <end position="221"/>
    </location>
</feature>
<dbReference type="GO" id="GO:0004930">
    <property type="term" value="F:G protein-coupled receptor activity"/>
    <property type="evidence" value="ECO:0007669"/>
    <property type="project" value="UniProtKB-KW"/>
</dbReference>
<dbReference type="InterPro" id="IPR017452">
    <property type="entry name" value="GPCR_Rhodpsn_7TM"/>
</dbReference>
<dbReference type="InParanoid" id="A0A6P8JA21"/>
<evidence type="ECO:0000256" key="1">
    <source>
        <dbReference type="ARBA" id="ARBA00004141"/>
    </source>
</evidence>
<dbReference type="PROSITE" id="PS00237">
    <property type="entry name" value="G_PROTEIN_RECEP_F1_1"/>
    <property type="match status" value="1"/>
</dbReference>
<dbReference type="OrthoDB" id="9046662at2759"/>
<evidence type="ECO:0000256" key="4">
    <source>
        <dbReference type="ARBA" id="ARBA00023040"/>
    </source>
</evidence>
<sequence length="345" mass="39882">MATDERNYTDLGCQSQVDSEEKVASKILAYSAVFLVALVGNIRVIALVLRSQGMRRRTINLFVVNMAISDLLICLFVMPRTMVEIADIPVKWHVEGIIGNALCKLVFFIQDTSIAVSIESLVIIAFDRYFALAYPTHAAPTSRRRLLIIMMTWIVAFFVHCPYFFTYKLESFGNTTFCIEVWSLNPLEHVEKKKTFFYATFSLFCLAPMVLLTALYSGILYKLKQQGYLIRSVSNGSTSSKRKREYHVLKMAIAILIGFAVCWAPVNTFIFIFVFIWKFALPCNLNDLVFFVFFMAYANSAVNPCIYIYFSRNFQKLSKRHLTQKRINFEAMQNFFRMRNMARVY</sequence>
<organism evidence="11 12">
    <name type="scientific">Actinia tenebrosa</name>
    <name type="common">Australian red waratah sea anemone</name>
    <dbReference type="NCBI Taxonomy" id="6105"/>
    <lineage>
        <taxon>Eukaryota</taxon>
        <taxon>Metazoa</taxon>
        <taxon>Cnidaria</taxon>
        <taxon>Anthozoa</taxon>
        <taxon>Hexacorallia</taxon>
        <taxon>Actiniaria</taxon>
        <taxon>Actiniidae</taxon>
        <taxon>Actinia</taxon>
    </lineage>
</organism>
<evidence type="ECO:0000313" key="11">
    <source>
        <dbReference type="Proteomes" id="UP000515163"/>
    </source>
</evidence>
<dbReference type="PANTHER" id="PTHR24243">
    <property type="entry name" value="G-PROTEIN COUPLED RECEPTOR"/>
    <property type="match status" value="1"/>
</dbReference>
<dbReference type="KEGG" id="aten:116308334"/>
<dbReference type="SUPFAM" id="SSF81321">
    <property type="entry name" value="Family A G protein-coupled receptor-like"/>
    <property type="match status" value="1"/>
</dbReference>
<proteinExistence type="inferred from homology"/>
<dbReference type="RefSeq" id="XP_031574588.1">
    <property type="nucleotide sequence ID" value="XM_031718728.1"/>
</dbReference>
<feature type="transmembrane region" description="Helical" evidence="9">
    <location>
        <begin position="288"/>
        <end position="310"/>
    </location>
</feature>
<keyword evidence="6 8" id="KW-0675">Receptor</keyword>
<evidence type="ECO:0000256" key="6">
    <source>
        <dbReference type="ARBA" id="ARBA00023170"/>
    </source>
</evidence>
<feature type="transmembrane region" description="Helical" evidence="9">
    <location>
        <begin position="146"/>
        <end position="165"/>
    </location>
</feature>
<evidence type="ECO:0000256" key="7">
    <source>
        <dbReference type="ARBA" id="ARBA00023224"/>
    </source>
</evidence>
<name>A0A6P8JA21_ACTTE</name>
<keyword evidence="3 9" id="KW-1133">Transmembrane helix</keyword>
<dbReference type="Gene3D" id="1.20.1070.10">
    <property type="entry name" value="Rhodopsin 7-helix transmembrane proteins"/>
    <property type="match status" value="1"/>
</dbReference>
<dbReference type="Pfam" id="PF00001">
    <property type="entry name" value="7tm_1"/>
    <property type="match status" value="1"/>
</dbReference>
<reference evidence="12" key="1">
    <citation type="submission" date="2025-08" db="UniProtKB">
        <authorList>
            <consortium name="RefSeq"/>
        </authorList>
    </citation>
    <scope>IDENTIFICATION</scope>
    <source>
        <tissue evidence="12">Tentacle</tissue>
    </source>
</reference>
<evidence type="ECO:0000256" key="9">
    <source>
        <dbReference type="SAM" id="Phobius"/>
    </source>
</evidence>
<evidence type="ECO:0000259" key="10">
    <source>
        <dbReference type="PROSITE" id="PS50262"/>
    </source>
</evidence>
<dbReference type="GO" id="GO:0016020">
    <property type="term" value="C:membrane"/>
    <property type="evidence" value="ECO:0007669"/>
    <property type="project" value="UniProtKB-SubCell"/>
</dbReference>
<feature type="transmembrane region" description="Helical" evidence="9">
    <location>
        <begin position="27"/>
        <end position="49"/>
    </location>
</feature>
<keyword evidence="5 9" id="KW-0472">Membrane</keyword>
<keyword evidence="11" id="KW-1185">Reference proteome</keyword>
<gene>
    <name evidence="12" type="primary">LOC116308334</name>
</gene>
<dbReference type="PANTHER" id="PTHR24243:SF208">
    <property type="entry name" value="PYROKININ-1 RECEPTOR"/>
    <property type="match status" value="1"/>
</dbReference>
<evidence type="ECO:0000256" key="3">
    <source>
        <dbReference type="ARBA" id="ARBA00022989"/>
    </source>
</evidence>
<accession>A0A6P8JA21</accession>
<keyword evidence="4 8" id="KW-0297">G-protein coupled receptor</keyword>
<dbReference type="Proteomes" id="UP000515163">
    <property type="component" value="Unplaced"/>
</dbReference>
<dbReference type="FunFam" id="1.20.1070.10:FF:000291">
    <property type="entry name" value="Predicted protein"/>
    <property type="match status" value="1"/>
</dbReference>
<dbReference type="PRINTS" id="PR00237">
    <property type="entry name" value="GPCRRHODOPSN"/>
</dbReference>
<dbReference type="GeneID" id="116308334"/>
<keyword evidence="7 8" id="KW-0807">Transducer</keyword>
<dbReference type="AlphaFoldDB" id="A0A6P8JA21"/>
<keyword evidence="2 8" id="KW-0812">Transmembrane</keyword>
<comment type="subcellular location">
    <subcellularLocation>
        <location evidence="1">Membrane</location>
        <topology evidence="1">Multi-pass membrane protein</topology>
    </subcellularLocation>
</comment>
<evidence type="ECO:0000313" key="12">
    <source>
        <dbReference type="RefSeq" id="XP_031574588.1"/>
    </source>
</evidence>
<comment type="similarity">
    <text evidence="8">Belongs to the G-protein coupled receptor 1 family.</text>
</comment>
<dbReference type="CDD" id="cd00637">
    <property type="entry name" value="7tm_classA_rhodopsin-like"/>
    <property type="match status" value="1"/>
</dbReference>
<feature type="domain" description="G-protein coupled receptors family 1 profile" evidence="10">
    <location>
        <begin position="40"/>
        <end position="307"/>
    </location>
</feature>
<dbReference type="InterPro" id="IPR000276">
    <property type="entry name" value="GPCR_Rhodpsn"/>
</dbReference>
<feature type="transmembrane region" description="Helical" evidence="9">
    <location>
        <begin position="114"/>
        <end position="134"/>
    </location>
</feature>
<dbReference type="PROSITE" id="PS50262">
    <property type="entry name" value="G_PROTEIN_RECEP_F1_2"/>
    <property type="match status" value="1"/>
</dbReference>
<feature type="transmembrane region" description="Helical" evidence="9">
    <location>
        <begin position="251"/>
        <end position="276"/>
    </location>
</feature>
<evidence type="ECO:0000256" key="2">
    <source>
        <dbReference type="ARBA" id="ARBA00022692"/>
    </source>
</evidence>
<protein>
    <submittedName>
        <fullName evidence="12">Neuropeptide Y receptor type 6-like</fullName>
    </submittedName>
</protein>
<evidence type="ECO:0000256" key="5">
    <source>
        <dbReference type="ARBA" id="ARBA00023136"/>
    </source>
</evidence>